<dbReference type="Pfam" id="PF01098">
    <property type="entry name" value="FTSW_RODA_SPOVE"/>
    <property type="match status" value="1"/>
</dbReference>
<evidence type="ECO:0000256" key="5">
    <source>
        <dbReference type="ARBA" id="ARBA00023136"/>
    </source>
</evidence>
<accession>A0ABV3Y035</accession>
<dbReference type="InterPro" id="IPR018365">
    <property type="entry name" value="Cell_cycle_FtsW-rel_CS"/>
</dbReference>
<feature type="transmembrane region" description="Helical" evidence="8">
    <location>
        <begin position="314"/>
        <end position="332"/>
    </location>
</feature>
<protein>
    <recommendedName>
        <fullName evidence="6">peptidoglycan glycosyltransferase</fullName>
        <ecNumber evidence="6">2.4.99.28</ecNumber>
    </recommendedName>
</protein>
<evidence type="ECO:0000256" key="2">
    <source>
        <dbReference type="ARBA" id="ARBA00022692"/>
    </source>
</evidence>
<feature type="transmembrane region" description="Helical" evidence="8">
    <location>
        <begin position="237"/>
        <end position="256"/>
    </location>
</feature>
<dbReference type="NCBIfam" id="TIGR02210">
    <property type="entry name" value="rodA_shape"/>
    <property type="match status" value="1"/>
</dbReference>
<evidence type="ECO:0000256" key="1">
    <source>
        <dbReference type="ARBA" id="ARBA00004141"/>
    </source>
</evidence>
<dbReference type="EC" id="2.4.99.28" evidence="6"/>
<evidence type="ECO:0000256" key="4">
    <source>
        <dbReference type="ARBA" id="ARBA00022989"/>
    </source>
</evidence>
<dbReference type="InterPro" id="IPR001182">
    <property type="entry name" value="FtsW/RodA"/>
</dbReference>
<feature type="transmembrane region" description="Helical" evidence="8">
    <location>
        <begin position="149"/>
        <end position="167"/>
    </location>
</feature>
<evidence type="ECO:0000313" key="10">
    <source>
        <dbReference type="Proteomes" id="UP001560267"/>
    </source>
</evidence>
<feature type="transmembrane region" description="Helical" evidence="8">
    <location>
        <begin position="352"/>
        <end position="374"/>
    </location>
</feature>
<dbReference type="InterPro" id="IPR011923">
    <property type="entry name" value="RodA/MrdB"/>
</dbReference>
<feature type="transmembrane region" description="Helical" evidence="8">
    <location>
        <begin position="172"/>
        <end position="189"/>
    </location>
</feature>
<proteinExistence type="predicted"/>
<feature type="transmembrane region" description="Helical" evidence="8">
    <location>
        <begin position="21"/>
        <end position="41"/>
    </location>
</feature>
<name>A0ABV3Y035_9ACTN</name>
<dbReference type="EMBL" id="JBFSHR010000008">
    <property type="protein sequence ID" value="MEX6428912.1"/>
    <property type="molecule type" value="Genomic_DNA"/>
</dbReference>
<sequence length="381" mass="40608">MTQVAAGRSAGLLRRLGKVDLVLAVVALAIGVFGVLMVYSATKVQLMHAGISGYYYFERQAIYLVLGVVAMIVLALIDYQRIAHFAYLIYGASVLGLVAVLSPVGTSQLGSQRWFQLGPIQVQPSEFAPIGVIFGIAAYVSNRDDPIDLRALVTMLLMGGIPMVLVIKQPDLGTGIVIGIITALMLVMAGVPARYLLGLVIIGVVGVVAILHVGFLKSYQLHRLLSFMNPKAYTSTFGYNLAQSKIAIGSGHIFGVGLFQGSQTTLAFVPEQQTDFIFTAIGEQLGFVGSASLLAGYAILIWRLWSAMRWSKDIMGTLIVAGALAWIGYSVFQNVGMTIGIMPITGIPLPLISYGGSAMLAFFAMIGLSLNVGAQRARARA</sequence>
<evidence type="ECO:0000256" key="6">
    <source>
        <dbReference type="ARBA" id="ARBA00044770"/>
    </source>
</evidence>
<keyword evidence="3" id="KW-0133">Cell shape</keyword>
<dbReference type="PANTHER" id="PTHR30474:SF14">
    <property type="entry name" value="CELL CYCLE PROTEIN"/>
    <property type="match status" value="1"/>
</dbReference>
<keyword evidence="2 8" id="KW-0812">Transmembrane</keyword>
<comment type="catalytic activity">
    <reaction evidence="7">
        <text>[GlcNAc-(1-&gt;4)-Mur2Ac(oyl-L-Ala-gamma-D-Glu-L-Lys-D-Ala-D-Ala)](n)-di-trans,octa-cis-undecaprenyl diphosphate + beta-D-GlcNAc-(1-&gt;4)-Mur2Ac(oyl-L-Ala-gamma-D-Glu-L-Lys-D-Ala-D-Ala)-di-trans,octa-cis-undecaprenyl diphosphate = [GlcNAc-(1-&gt;4)-Mur2Ac(oyl-L-Ala-gamma-D-Glu-L-Lys-D-Ala-D-Ala)](n+1)-di-trans,octa-cis-undecaprenyl diphosphate + di-trans,octa-cis-undecaprenyl diphosphate + H(+)</text>
        <dbReference type="Rhea" id="RHEA:23708"/>
        <dbReference type="Rhea" id="RHEA-COMP:9602"/>
        <dbReference type="Rhea" id="RHEA-COMP:9603"/>
        <dbReference type="ChEBI" id="CHEBI:15378"/>
        <dbReference type="ChEBI" id="CHEBI:58405"/>
        <dbReference type="ChEBI" id="CHEBI:60033"/>
        <dbReference type="ChEBI" id="CHEBI:78435"/>
        <dbReference type="EC" id="2.4.99.28"/>
    </reaction>
</comment>
<feature type="transmembrane region" description="Helical" evidence="8">
    <location>
        <begin position="195"/>
        <end position="216"/>
    </location>
</feature>
<feature type="transmembrane region" description="Helical" evidence="8">
    <location>
        <begin position="61"/>
        <end position="79"/>
    </location>
</feature>
<comment type="subcellular location">
    <subcellularLocation>
        <location evidence="1">Membrane</location>
        <topology evidence="1">Multi-pass membrane protein</topology>
    </subcellularLocation>
</comment>
<reference evidence="9 10" key="1">
    <citation type="submission" date="2024-07" db="EMBL/GenBank/DDBJ databases">
        <title>Draft Genome Sequence of Ferrimicrobium acidiphilum Strain YE2023, Isolated from a Pulp of Bioleach Reactor.</title>
        <authorList>
            <person name="Elkina Y.A."/>
            <person name="Bulaeva A.G."/>
            <person name="Beletsky A.V."/>
            <person name="Mardanov A.V."/>
        </authorList>
    </citation>
    <scope>NUCLEOTIDE SEQUENCE [LARGE SCALE GENOMIC DNA]</scope>
    <source>
        <strain evidence="9 10">YE2023</strain>
    </source>
</reference>
<keyword evidence="5 8" id="KW-0472">Membrane</keyword>
<feature type="transmembrane region" description="Helical" evidence="8">
    <location>
        <begin position="276"/>
        <end position="302"/>
    </location>
</feature>
<evidence type="ECO:0000256" key="3">
    <source>
        <dbReference type="ARBA" id="ARBA00022960"/>
    </source>
</evidence>
<evidence type="ECO:0000313" key="9">
    <source>
        <dbReference type="EMBL" id="MEX6428912.1"/>
    </source>
</evidence>
<dbReference type="RefSeq" id="WP_298382523.1">
    <property type="nucleotide sequence ID" value="NZ_JBFSHR010000008.1"/>
</dbReference>
<keyword evidence="10" id="KW-1185">Reference proteome</keyword>
<dbReference type="PROSITE" id="PS00428">
    <property type="entry name" value="FTSW_RODA_SPOVE"/>
    <property type="match status" value="1"/>
</dbReference>
<gene>
    <name evidence="9" type="primary">rodA</name>
    <name evidence="9" type="ORF">AB6A68_03560</name>
</gene>
<evidence type="ECO:0000256" key="7">
    <source>
        <dbReference type="ARBA" id="ARBA00049902"/>
    </source>
</evidence>
<comment type="caution">
    <text evidence="9">The sequence shown here is derived from an EMBL/GenBank/DDBJ whole genome shotgun (WGS) entry which is preliminary data.</text>
</comment>
<evidence type="ECO:0000256" key="8">
    <source>
        <dbReference type="SAM" id="Phobius"/>
    </source>
</evidence>
<organism evidence="9 10">
    <name type="scientific">Ferrimicrobium acidiphilum</name>
    <dbReference type="NCBI Taxonomy" id="121039"/>
    <lineage>
        <taxon>Bacteria</taxon>
        <taxon>Bacillati</taxon>
        <taxon>Actinomycetota</taxon>
        <taxon>Acidimicrobiia</taxon>
        <taxon>Acidimicrobiales</taxon>
        <taxon>Acidimicrobiaceae</taxon>
        <taxon>Ferrimicrobium</taxon>
    </lineage>
</organism>
<keyword evidence="4 8" id="KW-1133">Transmembrane helix</keyword>
<dbReference type="PANTHER" id="PTHR30474">
    <property type="entry name" value="CELL CYCLE PROTEIN"/>
    <property type="match status" value="1"/>
</dbReference>
<feature type="transmembrane region" description="Helical" evidence="8">
    <location>
        <begin position="86"/>
        <end position="105"/>
    </location>
</feature>
<dbReference type="Proteomes" id="UP001560267">
    <property type="component" value="Unassembled WGS sequence"/>
</dbReference>